<dbReference type="GO" id="GO:0070336">
    <property type="term" value="F:flap-structured DNA binding"/>
    <property type="evidence" value="ECO:0007669"/>
    <property type="project" value="TreeGrafter"/>
</dbReference>
<dbReference type="GO" id="GO:0000402">
    <property type="term" value="F:crossed form four-way junction DNA binding"/>
    <property type="evidence" value="ECO:0007669"/>
    <property type="project" value="TreeGrafter"/>
</dbReference>
<keyword evidence="5" id="KW-1185">Reference proteome</keyword>
<accession>A0A9P4IKS2</accession>
<evidence type="ECO:0000256" key="1">
    <source>
        <dbReference type="SAM" id="MobiDB-lite"/>
    </source>
</evidence>
<protein>
    <submittedName>
        <fullName evidence="4">Mitochondrial resolvase Ydc2</fullName>
    </submittedName>
</protein>
<evidence type="ECO:0000256" key="2">
    <source>
        <dbReference type="SAM" id="SignalP"/>
    </source>
</evidence>
<keyword evidence="2" id="KW-0732">Signal</keyword>
<dbReference type="SUPFAM" id="SSF53098">
    <property type="entry name" value="Ribonuclease H-like"/>
    <property type="match status" value="1"/>
</dbReference>
<dbReference type="InterPro" id="IPR003034">
    <property type="entry name" value="SAP_dom"/>
</dbReference>
<organism evidence="4 5">
    <name type="scientific">Rhizodiscina lignyota</name>
    <dbReference type="NCBI Taxonomy" id="1504668"/>
    <lineage>
        <taxon>Eukaryota</taxon>
        <taxon>Fungi</taxon>
        <taxon>Dikarya</taxon>
        <taxon>Ascomycota</taxon>
        <taxon>Pezizomycotina</taxon>
        <taxon>Dothideomycetes</taxon>
        <taxon>Pleosporomycetidae</taxon>
        <taxon>Aulographales</taxon>
        <taxon>Rhizodiscinaceae</taxon>
        <taxon>Rhizodiscina</taxon>
    </lineage>
</organism>
<dbReference type="InterPro" id="IPR039197">
    <property type="entry name" value="Mrs1/Cce1"/>
</dbReference>
<proteinExistence type="predicted"/>
<gene>
    <name evidence="4" type="ORF">NA57DRAFT_14592</name>
</gene>
<feature type="compositionally biased region" description="Polar residues" evidence="1">
    <location>
        <begin position="80"/>
        <end position="95"/>
    </location>
</feature>
<dbReference type="GO" id="GO:0004520">
    <property type="term" value="F:DNA endonuclease activity"/>
    <property type="evidence" value="ECO:0007669"/>
    <property type="project" value="TreeGrafter"/>
</dbReference>
<feature type="non-terminal residue" evidence="4">
    <location>
        <position position="1"/>
    </location>
</feature>
<dbReference type="GO" id="GO:0005739">
    <property type="term" value="C:mitochondrion"/>
    <property type="evidence" value="ECO:0007669"/>
    <property type="project" value="TreeGrafter"/>
</dbReference>
<dbReference type="PANTHER" id="PTHR28072:SF1">
    <property type="entry name" value="CRUCIFORM CUTTING ENDONUCLEASE 1, MITOCHONDRIAL-RELATED"/>
    <property type="match status" value="1"/>
</dbReference>
<dbReference type="AlphaFoldDB" id="A0A9P4IKS2"/>
<feature type="non-terminal residue" evidence="4">
    <location>
        <position position="333"/>
    </location>
</feature>
<name>A0A9P4IKS2_9PEZI</name>
<dbReference type="InterPro" id="IPR015242">
    <property type="entry name" value="Ydc2_cat"/>
</dbReference>
<feature type="signal peptide" evidence="2">
    <location>
        <begin position="1"/>
        <end position="21"/>
    </location>
</feature>
<dbReference type="PANTHER" id="PTHR28072">
    <property type="entry name" value="CRUCIFORM CUTTING ENDONUCLEASE 1, MITOCHONDRIAL-RELATED"/>
    <property type="match status" value="1"/>
</dbReference>
<dbReference type="Pfam" id="PF09159">
    <property type="entry name" value="Ydc2-catalyt"/>
    <property type="match status" value="1"/>
</dbReference>
<feature type="domain" description="SAP" evidence="3">
    <location>
        <begin position="4"/>
        <end position="38"/>
    </location>
</feature>
<reference evidence="4" key="1">
    <citation type="journal article" date="2020" name="Stud. Mycol.">
        <title>101 Dothideomycetes genomes: a test case for predicting lifestyles and emergence of pathogens.</title>
        <authorList>
            <person name="Haridas S."/>
            <person name="Albert R."/>
            <person name="Binder M."/>
            <person name="Bloem J."/>
            <person name="Labutti K."/>
            <person name="Salamov A."/>
            <person name="Andreopoulos B."/>
            <person name="Baker S."/>
            <person name="Barry K."/>
            <person name="Bills G."/>
            <person name="Bluhm B."/>
            <person name="Cannon C."/>
            <person name="Castanera R."/>
            <person name="Culley D."/>
            <person name="Daum C."/>
            <person name="Ezra D."/>
            <person name="Gonzalez J."/>
            <person name="Henrissat B."/>
            <person name="Kuo A."/>
            <person name="Liang C."/>
            <person name="Lipzen A."/>
            <person name="Lutzoni F."/>
            <person name="Magnuson J."/>
            <person name="Mondo S."/>
            <person name="Nolan M."/>
            <person name="Ohm R."/>
            <person name="Pangilinan J."/>
            <person name="Park H.-J."/>
            <person name="Ramirez L."/>
            <person name="Alfaro M."/>
            <person name="Sun H."/>
            <person name="Tritt A."/>
            <person name="Yoshinaga Y."/>
            <person name="Zwiers L.-H."/>
            <person name="Turgeon B."/>
            <person name="Goodwin S."/>
            <person name="Spatafora J."/>
            <person name="Crous P."/>
            <person name="Grigoriev I."/>
        </authorList>
    </citation>
    <scope>NUCLEOTIDE SEQUENCE</scope>
    <source>
        <strain evidence="4">CBS 133067</strain>
    </source>
</reference>
<dbReference type="EMBL" id="ML978124">
    <property type="protein sequence ID" value="KAF2101055.1"/>
    <property type="molecule type" value="Genomic_DNA"/>
</dbReference>
<dbReference type="PROSITE" id="PS50800">
    <property type="entry name" value="SAP"/>
    <property type="match status" value="1"/>
</dbReference>
<evidence type="ECO:0000313" key="5">
    <source>
        <dbReference type="Proteomes" id="UP000799772"/>
    </source>
</evidence>
<dbReference type="InterPro" id="IPR012337">
    <property type="entry name" value="RNaseH-like_sf"/>
</dbReference>
<evidence type="ECO:0000259" key="3">
    <source>
        <dbReference type="PROSITE" id="PS50800"/>
    </source>
</evidence>
<dbReference type="OrthoDB" id="5552842at2759"/>
<dbReference type="Proteomes" id="UP000799772">
    <property type="component" value="Unassembled WGS sequence"/>
</dbReference>
<dbReference type="Gene3D" id="3.30.420.10">
    <property type="entry name" value="Ribonuclease H-like superfamily/Ribonuclease H"/>
    <property type="match status" value="1"/>
</dbReference>
<feature type="region of interest" description="Disordered" evidence="1">
    <location>
        <begin position="80"/>
        <end position="99"/>
    </location>
</feature>
<feature type="chain" id="PRO_5040268304" evidence="2">
    <location>
        <begin position="22"/>
        <end position="333"/>
    </location>
</feature>
<dbReference type="SMART" id="SM00513">
    <property type="entry name" value="SAP"/>
    <property type="match status" value="1"/>
</dbReference>
<sequence length="333" mass="37126">SSVLTSLKLVHLRSLLAAIGANTGGTKPILISRLGQQLPLSKLQFHQDQQSSRTRILSLDMGIKNLAFCVCDVSTPALSSNRVPANNQSHNSLLESTEHRPGPQWTLAVQAWKRVSLMDLSPTSASPKDNSTDPEAIDPFHPRELSRLAYNLATDILLPYSADTILIERQRFRSGGAAAVQEWTVRVNMLESMLWAVLRTLEADSKNASGMGTSFPAVWDVSPARVGTFWVHGSGNGNRDSSIPTTRKVDKRDKIDFLRRWIANPERTIDLRFGREVESLRDAFIQDNHPKRRATAARRDIGKLDDLADCLLQAAAWVQWEANRQLISEMQVE</sequence>
<dbReference type="GO" id="GO:0000403">
    <property type="term" value="F:Y-form DNA binding"/>
    <property type="evidence" value="ECO:0007669"/>
    <property type="project" value="TreeGrafter"/>
</dbReference>
<dbReference type="InterPro" id="IPR036397">
    <property type="entry name" value="RNaseH_sf"/>
</dbReference>
<dbReference type="CDD" id="cd16963">
    <property type="entry name" value="CCE1"/>
    <property type="match status" value="1"/>
</dbReference>
<evidence type="ECO:0000313" key="4">
    <source>
        <dbReference type="EMBL" id="KAF2101055.1"/>
    </source>
</evidence>
<comment type="caution">
    <text evidence="4">The sequence shown here is derived from an EMBL/GenBank/DDBJ whole genome shotgun (WGS) entry which is preliminary data.</text>
</comment>